<evidence type="ECO:0000313" key="1">
    <source>
        <dbReference type="EMBL" id="KAI3773362.1"/>
    </source>
</evidence>
<comment type="caution">
    <text evidence="1">The sequence shown here is derived from an EMBL/GenBank/DDBJ whole genome shotgun (WGS) entry which is preliminary data.</text>
</comment>
<reference evidence="1 2" key="2">
    <citation type="journal article" date="2022" name="Mol. Ecol. Resour.">
        <title>The genomes of chicory, endive, great burdock and yacon provide insights into Asteraceae paleo-polyploidization history and plant inulin production.</title>
        <authorList>
            <person name="Fan W."/>
            <person name="Wang S."/>
            <person name="Wang H."/>
            <person name="Wang A."/>
            <person name="Jiang F."/>
            <person name="Liu H."/>
            <person name="Zhao H."/>
            <person name="Xu D."/>
            <person name="Zhang Y."/>
        </authorList>
    </citation>
    <scope>NUCLEOTIDE SEQUENCE [LARGE SCALE GENOMIC DNA]</scope>
    <source>
        <strain evidence="2">cv. Yunnan</strain>
        <tissue evidence="1">Leaves</tissue>
    </source>
</reference>
<reference evidence="2" key="1">
    <citation type="journal article" date="2022" name="Mol. Ecol. Resour.">
        <title>The genomes of chicory, endive, great burdock and yacon provide insights into Asteraceae palaeo-polyploidization history and plant inulin production.</title>
        <authorList>
            <person name="Fan W."/>
            <person name="Wang S."/>
            <person name="Wang H."/>
            <person name="Wang A."/>
            <person name="Jiang F."/>
            <person name="Liu H."/>
            <person name="Zhao H."/>
            <person name="Xu D."/>
            <person name="Zhang Y."/>
        </authorList>
    </citation>
    <scope>NUCLEOTIDE SEQUENCE [LARGE SCALE GENOMIC DNA]</scope>
    <source>
        <strain evidence="2">cv. Yunnan</strain>
    </source>
</reference>
<gene>
    <name evidence="1" type="ORF">L1987_47889</name>
</gene>
<dbReference type="Proteomes" id="UP001056120">
    <property type="component" value="Linkage Group LG16"/>
</dbReference>
<proteinExistence type="predicted"/>
<name>A0ACB9FQG9_9ASTR</name>
<accession>A0ACB9FQG9</accession>
<dbReference type="EMBL" id="CM042033">
    <property type="protein sequence ID" value="KAI3773362.1"/>
    <property type="molecule type" value="Genomic_DNA"/>
</dbReference>
<protein>
    <submittedName>
        <fullName evidence="1">Uncharacterized protein</fullName>
    </submittedName>
</protein>
<sequence length="67" mass="7596">MQCLTGWTSCTVKDNCRSSAQRNRSLCPSRHLDFSSSLSPALFAFDFSSIVFEVKCVSLLMKLIRKF</sequence>
<keyword evidence="2" id="KW-1185">Reference proteome</keyword>
<evidence type="ECO:0000313" key="2">
    <source>
        <dbReference type="Proteomes" id="UP001056120"/>
    </source>
</evidence>
<organism evidence="1 2">
    <name type="scientific">Smallanthus sonchifolius</name>
    <dbReference type="NCBI Taxonomy" id="185202"/>
    <lineage>
        <taxon>Eukaryota</taxon>
        <taxon>Viridiplantae</taxon>
        <taxon>Streptophyta</taxon>
        <taxon>Embryophyta</taxon>
        <taxon>Tracheophyta</taxon>
        <taxon>Spermatophyta</taxon>
        <taxon>Magnoliopsida</taxon>
        <taxon>eudicotyledons</taxon>
        <taxon>Gunneridae</taxon>
        <taxon>Pentapetalae</taxon>
        <taxon>asterids</taxon>
        <taxon>campanulids</taxon>
        <taxon>Asterales</taxon>
        <taxon>Asteraceae</taxon>
        <taxon>Asteroideae</taxon>
        <taxon>Heliantheae alliance</taxon>
        <taxon>Millerieae</taxon>
        <taxon>Smallanthus</taxon>
    </lineage>
</organism>